<evidence type="ECO:0000313" key="6">
    <source>
        <dbReference type="Xenbase" id="XB-GENE-29077403"/>
    </source>
</evidence>
<name>A0A6I8PZL7_XENTR</name>
<evidence type="ECO:0000313" key="5">
    <source>
        <dbReference type="RefSeq" id="XP_012808931.1"/>
    </source>
</evidence>
<feature type="region of interest" description="Disordered" evidence="2">
    <location>
        <begin position="420"/>
        <end position="474"/>
    </location>
</feature>
<dbReference type="Proteomes" id="UP000008143">
    <property type="component" value="Chromosome 3"/>
</dbReference>
<feature type="compositionally biased region" description="Basic residues" evidence="2">
    <location>
        <begin position="688"/>
        <end position="698"/>
    </location>
</feature>
<dbReference type="RefSeq" id="XP_012808931.1">
    <property type="nucleotide sequence ID" value="XM_012953477.3"/>
</dbReference>
<dbReference type="InterPro" id="IPR052300">
    <property type="entry name" value="Adhesion_Centrosome_assoc"/>
</dbReference>
<dbReference type="OrthoDB" id="312015at2759"/>
<evidence type="ECO:0000256" key="2">
    <source>
        <dbReference type="SAM" id="MobiDB-lite"/>
    </source>
</evidence>
<feature type="region of interest" description="Disordered" evidence="2">
    <location>
        <begin position="577"/>
        <end position="617"/>
    </location>
</feature>
<keyword evidence="4" id="KW-1185">Reference proteome</keyword>
<feature type="region of interest" description="Disordered" evidence="2">
    <location>
        <begin position="660"/>
        <end position="708"/>
    </location>
</feature>
<dbReference type="GeneID" id="100036665"/>
<feature type="compositionally biased region" description="Basic and acidic residues" evidence="2">
    <location>
        <begin position="606"/>
        <end position="615"/>
    </location>
</feature>
<evidence type="ECO:0000256" key="1">
    <source>
        <dbReference type="SAM" id="Coils"/>
    </source>
</evidence>
<feature type="coiled-coil region" evidence="1">
    <location>
        <begin position="107"/>
        <end position="134"/>
    </location>
</feature>
<dbReference type="Ensembl" id="ENSXETT00000065658">
    <property type="protein sequence ID" value="ENSXETP00000061781"/>
    <property type="gene ID" value="ENSXETG00000032234"/>
</dbReference>
<dbReference type="GO" id="GO:0035735">
    <property type="term" value="P:intraciliary transport involved in cilium assembly"/>
    <property type="evidence" value="ECO:0000318"/>
    <property type="project" value="GO_Central"/>
</dbReference>
<feature type="compositionally biased region" description="Polar residues" evidence="2">
    <location>
        <begin position="262"/>
        <end position="275"/>
    </location>
</feature>
<keyword evidence="1" id="KW-0175">Coiled coil</keyword>
<feature type="region of interest" description="Disordered" evidence="2">
    <location>
        <begin position="223"/>
        <end position="275"/>
    </location>
</feature>
<reference evidence="5" key="3">
    <citation type="submission" date="2025-04" db="UniProtKB">
        <authorList>
            <consortium name="RefSeq"/>
        </authorList>
    </citation>
    <scope>IDENTIFICATION</scope>
    <source>
        <strain evidence="5">Nigerian</strain>
        <tissue evidence="5">Liver and blood</tissue>
    </source>
</reference>
<reference evidence="3" key="1">
    <citation type="journal article" date="2010" name="Science">
        <title>The genome of the Western clawed frog Xenopus tropicalis.</title>
        <authorList>
            <person name="Hellsten U."/>
            <person name="Harland R.M."/>
            <person name="Gilchrist M.J."/>
            <person name="Hendrix D."/>
            <person name="Jurka J."/>
            <person name="Kapitonov V."/>
            <person name="Ovcharenko I."/>
            <person name="Putnam N.H."/>
            <person name="Shu S."/>
            <person name="Taher L."/>
            <person name="Blitz I.L."/>
            <person name="Blumberg B."/>
            <person name="Dichmann D.S."/>
            <person name="Dubchak I."/>
            <person name="Amaya E."/>
            <person name="Detter J.C."/>
            <person name="Fletcher R."/>
            <person name="Gerhard D.S."/>
            <person name="Goodstein D."/>
            <person name="Graves T."/>
            <person name="Grigoriev I.V."/>
            <person name="Grimwood J."/>
            <person name="Kawashima T."/>
            <person name="Lindquist E."/>
            <person name="Lucas S.M."/>
            <person name="Mead P.E."/>
            <person name="Mitros T."/>
            <person name="Ogino H."/>
            <person name="Ohta Y."/>
            <person name="Poliakov A.V."/>
            <person name="Pollet N."/>
            <person name="Robert J."/>
            <person name="Salamov A."/>
            <person name="Sater A.K."/>
            <person name="Schmutz J."/>
            <person name="Terry A."/>
            <person name="Vize P.D."/>
            <person name="Warren W.C."/>
            <person name="Wells D."/>
            <person name="Wills A."/>
            <person name="Wilson R.K."/>
            <person name="Zimmerman L.B."/>
            <person name="Zorn A.M."/>
            <person name="Grainger R."/>
            <person name="Grammer T."/>
            <person name="Khokha M.K."/>
            <person name="Richardson P.M."/>
            <person name="Rokhsar D.S."/>
        </authorList>
    </citation>
    <scope>NUCLEOTIDE SEQUENCE [LARGE SCALE GENOMIC DNA]</scope>
    <source>
        <strain evidence="3">Nigerian</strain>
    </source>
</reference>
<dbReference type="AlphaFoldDB" id="A0A6I8PZL7"/>
<evidence type="ECO:0000313" key="4">
    <source>
        <dbReference type="Proteomes" id="UP000008143"/>
    </source>
</evidence>
<dbReference type="Xenbase" id="XB-GENE-29077403">
    <property type="gene designation" value="ssx2ipl"/>
</dbReference>
<evidence type="ECO:0000313" key="3">
    <source>
        <dbReference type="Ensembl" id="ENSXETP00000061781"/>
    </source>
</evidence>
<dbReference type="GO" id="GO:0036064">
    <property type="term" value="C:ciliary basal body"/>
    <property type="evidence" value="ECO:0000318"/>
    <property type="project" value="GO_Central"/>
</dbReference>
<sequence>MHRSSGYNDRHVRELVAENSEYKKFHEQIKREVKSILTRHEGLQIRGGFKDSLGASKRTGIGRGKPARDGEGGVTGSLKKQWSSLRQLVESLEVQAARADAGHVISVTDHEKELTKLRKETEELQEELMRSRDLIGQQQQLLQEQMLPVPGEMEGSPLWDAYFLEEQLRLQQDRAAFEEQKRVFQDERDKFTEAAIRLGRERLQFKADQALFMKQQFLSMTPGIGTPPWKKTPPWSALATDTPPGSSQKPRLNFAPHMHSPANWQSKMAAPNSMTPSTAELYRVLRLAPPSRSALASQRKKCQKEDSYSEESKRWNDSCSPSSESPDPEASIHNALPLKLSMTPYLLPRATPQSLPHSRFAPKTPCTAELYRKLRLSSTDSAMSGQMRRERRRWTPNLLNSCKQYRKYEESLACWPEMSRKDEGTPVCSRGRPRASYETDSSHSGESRNSFLGNRDSPVNEKSPYPRNPSDSFEKDSLYKVSCHYDSETPVSEHGNHEPSRDSLYSSDGAKDCPPCLSDKVDWPCDEVEPPPIFKRLSEVFHIRDLGQNPSREPVYADEVLLSQKYEDPCTAKHNKSWSKSVHGVKDRSQMRRSYHGGNSTNLSREGGHHNDSCRRQSLGGLHNDSCRRQSLGGLHNDSCRRQSFGGLHAKGSLRNRSNENLYLDEDRRNRSLHRSSSKRRDSLYTSRPKRSPLHHHQPCPSERGGEGWNSSTASHICADLLNQFLDCCT</sequence>
<feature type="compositionally biased region" description="Low complexity" evidence="2">
    <location>
        <begin position="317"/>
        <end position="331"/>
    </location>
</feature>
<protein>
    <submittedName>
        <fullName evidence="3">Uncharacterized LOC100036665</fullName>
    </submittedName>
    <submittedName>
        <fullName evidence="5">Uncharacterized protein LOC100036665 isoform X1</fullName>
    </submittedName>
</protein>
<organism evidence="3">
    <name type="scientific">Xenopus tropicalis</name>
    <name type="common">Western clawed frog</name>
    <name type="synonym">Silurana tropicalis</name>
    <dbReference type="NCBI Taxonomy" id="8364"/>
    <lineage>
        <taxon>Eukaryota</taxon>
        <taxon>Metazoa</taxon>
        <taxon>Chordata</taxon>
        <taxon>Craniata</taxon>
        <taxon>Vertebrata</taxon>
        <taxon>Euteleostomi</taxon>
        <taxon>Amphibia</taxon>
        <taxon>Batrachia</taxon>
        <taxon>Anura</taxon>
        <taxon>Pipoidea</taxon>
        <taxon>Pipidae</taxon>
        <taxon>Xenopodinae</taxon>
        <taxon>Xenopus</taxon>
        <taxon>Silurana</taxon>
    </lineage>
</organism>
<gene>
    <name evidence="6" type="primary">ssx2ipl</name>
    <name evidence="3 5" type="synonym">LOC100036665</name>
</gene>
<proteinExistence type="predicted"/>
<feature type="region of interest" description="Disordered" evidence="2">
    <location>
        <begin position="49"/>
        <end position="76"/>
    </location>
</feature>
<feature type="region of interest" description="Disordered" evidence="2">
    <location>
        <begin position="487"/>
        <end position="508"/>
    </location>
</feature>
<feature type="compositionally biased region" description="Basic and acidic residues" evidence="2">
    <location>
        <begin position="435"/>
        <end position="446"/>
    </location>
</feature>
<feature type="region of interest" description="Disordered" evidence="2">
    <location>
        <begin position="293"/>
        <end position="331"/>
    </location>
</feature>
<dbReference type="DNASU" id="100036665"/>
<reference evidence="3" key="2">
    <citation type="submission" date="2020-05" db="UniProtKB">
        <authorList>
            <consortium name="Ensembl"/>
        </authorList>
    </citation>
    <scope>IDENTIFICATION</scope>
</reference>
<feature type="compositionally biased region" description="Basic and acidic residues" evidence="2">
    <location>
        <begin position="303"/>
        <end position="316"/>
    </location>
</feature>
<dbReference type="Bgee" id="ENSXETG00000032234">
    <property type="expression patterns" value="Expressed in 4-cell stage embryo and 9 other cell types or tissues"/>
</dbReference>
<dbReference type="PANTHER" id="PTHR46507:SF6">
    <property type="match status" value="1"/>
</dbReference>
<accession>A0A6I8PZL7</accession>
<dbReference type="GeneTree" id="ENSGT00390000007688"/>
<dbReference type="OMA" id="CHRRASI"/>
<dbReference type="CTD" id="100036665"/>
<dbReference type="AGR" id="Xenbase:XB-GENE-29077403"/>
<dbReference type="GO" id="GO:0034451">
    <property type="term" value="C:centriolar satellite"/>
    <property type="evidence" value="ECO:0000318"/>
    <property type="project" value="GO_Central"/>
</dbReference>
<dbReference type="PANTHER" id="PTHR46507">
    <property type="entry name" value="AFADIN- AND ALPHA-ACTININ-BINDING PROTEIN"/>
    <property type="match status" value="1"/>
</dbReference>